<gene>
    <name evidence="12" type="ORF">FSP39_001521</name>
</gene>
<dbReference type="Gene3D" id="2.20.70.10">
    <property type="match status" value="2"/>
</dbReference>
<feature type="compositionally biased region" description="Pro residues" evidence="8">
    <location>
        <begin position="576"/>
        <end position="585"/>
    </location>
</feature>
<dbReference type="FunFam" id="3.90.1750.10:FF:000079">
    <property type="entry name" value="E3 ubiquitin-protein ligase"/>
    <property type="match status" value="1"/>
</dbReference>
<evidence type="ECO:0000259" key="10">
    <source>
        <dbReference type="PROSITE" id="PS50020"/>
    </source>
</evidence>
<dbReference type="InterPro" id="IPR040524">
    <property type="entry name" value="HECW1_helix"/>
</dbReference>
<dbReference type="Proteomes" id="UP001186944">
    <property type="component" value="Unassembled WGS sequence"/>
</dbReference>
<dbReference type="Pfam" id="PF00168">
    <property type="entry name" value="C2"/>
    <property type="match status" value="1"/>
</dbReference>
<feature type="domain" description="WW" evidence="10">
    <location>
        <begin position="943"/>
        <end position="976"/>
    </location>
</feature>
<dbReference type="InterPro" id="IPR035892">
    <property type="entry name" value="C2_domain_sf"/>
</dbReference>
<keyword evidence="5" id="KW-0677">Repeat</keyword>
<feature type="region of interest" description="Disordered" evidence="8">
    <location>
        <begin position="320"/>
        <end position="349"/>
    </location>
</feature>
<feature type="compositionally biased region" description="Low complexity" evidence="8">
    <location>
        <begin position="487"/>
        <end position="500"/>
    </location>
</feature>
<feature type="compositionally biased region" description="Basic and acidic residues" evidence="8">
    <location>
        <begin position="30"/>
        <end position="41"/>
    </location>
</feature>
<feature type="compositionally biased region" description="Low complexity" evidence="8">
    <location>
        <begin position="902"/>
        <end position="916"/>
    </location>
</feature>
<dbReference type="PROSITE" id="PS50020">
    <property type="entry name" value="WW_DOMAIN_2"/>
    <property type="match status" value="2"/>
</dbReference>
<dbReference type="FunFam" id="3.30.2410.10:FF:000002">
    <property type="entry name" value="E3 ubiquitin-protein ligase HECW2"/>
    <property type="match status" value="1"/>
</dbReference>
<protein>
    <recommendedName>
        <fullName evidence="3">HECT-type E3 ubiquitin transferase</fullName>
        <ecNumber evidence="3">2.3.2.26</ecNumber>
    </recommendedName>
</protein>
<evidence type="ECO:0000256" key="4">
    <source>
        <dbReference type="ARBA" id="ARBA00022679"/>
    </source>
</evidence>
<dbReference type="GO" id="GO:0006511">
    <property type="term" value="P:ubiquitin-dependent protein catabolic process"/>
    <property type="evidence" value="ECO:0007669"/>
    <property type="project" value="TreeGrafter"/>
</dbReference>
<feature type="compositionally biased region" description="Polar residues" evidence="8">
    <location>
        <begin position="786"/>
        <end position="797"/>
    </location>
</feature>
<dbReference type="FunFam" id="3.30.2160.10:FF:000001">
    <property type="entry name" value="E3 ubiquitin-protein ligase NEDD4-like"/>
    <property type="match status" value="1"/>
</dbReference>
<dbReference type="GO" id="GO:0048814">
    <property type="term" value="P:regulation of dendrite morphogenesis"/>
    <property type="evidence" value="ECO:0007669"/>
    <property type="project" value="TreeGrafter"/>
</dbReference>
<evidence type="ECO:0000259" key="9">
    <source>
        <dbReference type="PROSITE" id="PS50004"/>
    </source>
</evidence>
<dbReference type="Pfam" id="PF00397">
    <property type="entry name" value="WW"/>
    <property type="match status" value="1"/>
</dbReference>
<dbReference type="SUPFAM" id="SSF56204">
    <property type="entry name" value="Hect, E3 ligase catalytic domain"/>
    <property type="match status" value="1"/>
</dbReference>
<feature type="compositionally biased region" description="Polar residues" evidence="8">
    <location>
        <begin position="320"/>
        <end position="338"/>
    </location>
</feature>
<feature type="region of interest" description="Disordered" evidence="8">
    <location>
        <begin position="738"/>
        <end position="951"/>
    </location>
</feature>
<feature type="compositionally biased region" description="Basic and acidic residues" evidence="8">
    <location>
        <begin position="649"/>
        <end position="664"/>
    </location>
</feature>
<feature type="compositionally biased region" description="Pro residues" evidence="8">
    <location>
        <begin position="1035"/>
        <end position="1051"/>
    </location>
</feature>
<organism evidence="12 13">
    <name type="scientific">Pinctada imbricata</name>
    <name type="common">Atlantic pearl-oyster</name>
    <name type="synonym">Pinctada martensii</name>
    <dbReference type="NCBI Taxonomy" id="66713"/>
    <lineage>
        <taxon>Eukaryota</taxon>
        <taxon>Metazoa</taxon>
        <taxon>Spiralia</taxon>
        <taxon>Lophotrochozoa</taxon>
        <taxon>Mollusca</taxon>
        <taxon>Bivalvia</taxon>
        <taxon>Autobranchia</taxon>
        <taxon>Pteriomorphia</taxon>
        <taxon>Pterioida</taxon>
        <taxon>Pterioidea</taxon>
        <taxon>Pteriidae</taxon>
        <taxon>Pinctada</taxon>
    </lineage>
</organism>
<feature type="domain" description="C2" evidence="9">
    <location>
        <begin position="144"/>
        <end position="273"/>
    </location>
</feature>
<keyword evidence="13" id="KW-1185">Reference proteome</keyword>
<dbReference type="Gene3D" id="2.60.40.150">
    <property type="entry name" value="C2 domain"/>
    <property type="match status" value="1"/>
</dbReference>
<dbReference type="PROSITE" id="PS50004">
    <property type="entry name" value="C2"/>
    <property type="match status" value="1"/>
</dbReference>
<dbReference type="CDD" id="cd00201">
    <property type="entry name" value="WW"/>
    <property type="match status" value="2"/>
</dbReference>
<dbReference type="SUPFAM" id="SSF51045">
    <property type="entry name" value="WW domain"/>
    <property type="match status" value="2"/>
</dbReference>
<dbReference type="InterPro" id="IPR000569">
    <property type="entry name" value="HECT_dom"/>
</dbReference>
<comment type="pathway">
    <text evidence="2">Protein modification; protein ubiquitination.</text>
</comment>
<dbReference type="Pfam" id="PF00632">
    <property type="entry name" value="HECT"/>
    <property type="match status" value="1"/>
</dbReference>
<feature type="region of interest" description="Disordered" evidence="8">
    <location>
        <begin position="403"/>
        <end position="442"/>
    </location>
</feature>
<comment type="caution">
    <text evidence="12">The sequence shown here is derived from an EMBL/GenBank/DDBJ whole genome shotgun (WGS) entry which is preliminary data.</text>
</comment>
<dbReference type="SMART" id="SM00456">
    <property type="entry name" value="WW"/>
    <property type="match status" value="2"/>
</dbReference>
<feature type="compositionally biased region" description="Basic and acidic residues" evidence="8">
    <location>
        <begin position="804"/>
        <end position="813"/>
    </location>
</feature>
<dbReference type="SMART" id="SM00119">
    <property type="entry name" value="HECTc"/>
    <property type="match status" value="1"/>
</dbReference>
<proteinExistence type="predicted"/>
<feature type="compositionally biased region" description="Polar residues" evidence="8">
    <location>
        <begin position="665"/>
        <end position="686"/>
    </location>
</feature>
<dbReference type="CDD" id="cd00078">
    <property type="entry name" value="HECTc"/>
    <property type="match status" value="1"/>
</dbReference>
<dbReference type="GO" id="GO:0016567">
    <property type="term" value="P:protein ubiquitination"/>
    <property type="evidence" value="ECO:0007669"/>
    <property type="project" value="TreeGrafter"/>
</dbReference>
<feature type="region of interest" description="Disordered" evidence="8">
    <location>
        <begin position="484"/>
        <end position="718"/>
    </location>
</feature>
<dbReference type="Gene3D" id="3.30.2160.10">
    <property type="entry name" value="Hect, E3 ligase catalytic domain"/>
    <property type="match status" value="1"/>
</dbReference>
<feature type="compositionally biased region" description="Polar residues" evidence="8">
    <location>
        <begin position="553"/>
        <end position="570"/>
    </location>
</feature>
<dbReference type="InterPro" id="IPR050409">
    <property type="entry name" value="E3_ubiq-protein_ligase"/>
</dbReference>
<dbReference type="Gene3D" id="2.60.40.2840">
    <property type="match status" value="1"/>
</dbReference>
<dbReference type="SUPFAM" id="SSF49562">
    <property type="entry name" value="C2 domain (Calcium/lipid-binding domain, CaLB)"/>
    <property type="match status" value="1"/>
</dbReference>
<keyword evidence="6 7" id="KW-0833">Ubl conjugation pathway</keyword>
<dbReference type="InterPro" id="IPR036020">
    <property type="entry name" value="WW_dom_sf"/>
</dbReference>
<dbReference type="Pfam" id="PF18436">
    <property type="entry name" value="HECW1_helix"/>
    <property type="match status" value="1"/>
</dbReference>
<feature type="compositionally biased region" description="Low complexity" evidence="8">
    <location>
        <begin position="16"/>
        <end position="25"/>
    </location>
</feature>
<keyword evidence="4" id="KW-0808">Transferase</keyword>
<dbReference type="InterPro" id="IPR000008">
    <property type="entry name" value="C2_dom"/>
</dbReference>
<feature type="region of interest" description="Disordered" evidence="8">
    <location>
        <begin position="1"/>
        <end position="50"/>
    </location>
</feature>
<comment type="catalytic activity">
    <reaction evidence="1">
        <text>S-ubiquitinyl-[E2 ubiquitin-conjugating enzyme]-L-cysteine + [acceptor protein]-L-lysine = [E2 ubiquitin-conjugating enzyme]-L-cysteine + N(6)-ubiquitinyl-[acceptor protein]-L-lysine.</text>
        <dbReference type="EC" id="2.3.2.26"/>
    </reaction>
</comment>
<feature type="domain" description="WW" evidence="10">
    <location>
        <begin position="1124"/>
        <end position="1157"/>
    </location>
</feature>
<name>A0AA89CDP1_PINIB</name>
<dbReference type="Pfam" id="PF16562">
    <property type="entry name" value="HECW_N"/>
    <property type="match status" value="1"/>
</dbReference>
<dbReference type="SMART" id="SM00239">
    <property type="entry name" value="C2"/>
    <property type="match status" value="1"/>
</dbReference>
<evidence type="ECO:0000256" key="7">
    <source>
        <dbReference type="PROSITE-ProRule" id="PRU00104"/>
    </source>
</evidence>
<evidence type="ECO:0000313" key="13">
    <source>
        <dbReference type="Proteomes" id="UP001186944"/>
    </source>
</evidence>
<feature type="compositionally biased region" description="Low complexity" evidence="8">
    <location>
        <begin position="836"/>
        <end position="849"/>
    </location>
</feature>
<evidence type="ECO:0000313" key="12">
    <source>
        <dbReference type="EMBL" id="KAK3108116.1"/>
    </source>
</evidence>
<dbReference type="InterPro" id="IPR035983">
    <property type="entry name" value="Hect_E3_ubiquitin_ligase"/>
</dbReference>
<dbReference type="PROSITE" id="PS01159">
    <property type="entry name" value="WW_DOMAIN_1"/>
    <property type="match status" value="2"/>
</dbReference>
<feature type="compositionally biased region" description="Basic and acidic residues" evidence="8">
    <location>
        <begin position="776"/>
        <end position="785"/>
    </location>
</feature>
<dbReference type="GO" id="GO:0061630">
    <property type="term" value="F:ubiquitin protein ligase activity"/>
    <property type="evidence" value="ECO:0007669"/>
    <property type="project" value="UniProtKB-EC"/>
</dbReference>
<evidence type="ECO:0000256" key="1">
    <source>
        <dbReference type="ARBA" id="ARBA00000885"/>
    </source>
</evidence>
<dbReference type="InterPro" id="IPR001202">
    <property type="entry name" value="WW_dom"/>
</dbReference>
<dbReference type="Gene3D" id="3.30.2410.10">
    <property type="entry name" value="Hect, E3 ligase catalytic domain"/>
    <property type="match status" value="1"/>
</dbReference>
<evidence type="ECO:0000256" key="3">
    <source>
        <dbReference type="ARBA" id="ARBA00012485"/>
    </source>
</evidence>
<accession>A0AA89CDP1</accession>
<feature type="region of interest" description="Disordered" evidence="8">
    <location>
        <begin position="971"/>
        <end position="1057"/>
    </location>
</feature>
<sequence>MSESASGVSLRAVDDLSLPSPSASLGTETFEFRHTRERSSSDSDLGSENYGGLDVDRTSLTIGKDETIKVSWDIKEDVTATDWIGLYPYGVTDPGAFWDSKNRGSNGGKKGEITWQLNDISHFLTQGEAKICFKYYLGSTKKCVATSPCVLLRQQAKTMNLFCSFTDMEASNLKKGMFFNPDPYIKLLMHPGRFCPRLPHHSKEIKTPIVYNSTSPKWMGQSFSMESVPTDVMEFEIKDKFAKSRPTISRFLGKASVPVQRIIEKTAERPADFDLELTRRTPSDTVSGSLHFTADAIDLINDGMARTSSSNRVSIQDELSSLTSNSETDLKGSIQQDASTKDDLEDQEDSGISLSAVMRGRVPDEVDHEFATNEEEILSCSPSNLAAIPNIKCEFHFDSDDGTVQDSVEDSPLNISHDSPKRTTVVPPSDEVLDEEERNPPSILIDEFDREDDTISSAENESLTLEAESLDTTSLDNEVRAVMSEGATAPPTLPPRTYRAPPLPPRQRTSSAPPIPPRTPDRAEKPGFPSSGTAVVQILPSPDNSKESEDHNATNSQQTRSQVSSIQPKESQIPMPQVPAPPVPVADPHIDRVNSLEPPPLPPRTYSPVNVANTTAGVCSPDKEEKDNSATSFDTLPEARVKPRRNRRSSPDEEIRDLVGRDHNGPQSDSNNSTVFSQLSQLQSIESAVDHSRTATSGSRSLECSPRVSPLSMQSSFSDSITDRRYANRKCVNASDKNYRHSDLVQSTPIRPLSDRHSRSNESCPVPPRIVPRNRILSDEEKQQNREQIVQQLQLWTQKHKDKNRGESDDESRSVISDGSVSVSIANGVGDRRNSDASVAGASGSSSHSPRTQVGLVRPTVNKGDVSKDGSDTPPQIATPRGRDLSSMDRPSSKSVVWQLRQSQSHNNSNANSSQNKDGSPSPLPKLPARRRYHKVDPTPGDQPLPPGWEARIDSHGRIFYIDHINRTTTWQKPQIGQKTMQRRPTISSEQRQQLDRRYQSIRRTINQPRTDNDNDSSSSGGQESAPQPAVQPRLPVPAHQPTPPPTPPTSDVPDNRLPAVKFLTRSDFFPLLQGNDRAMAEYNRNGTLKHMISKIRRDPVNFDRYQHNRDLVSFLNHFADTNRDLPLNWEMKFDRSGKTFFIDHNARLTTFIDPRLPADIPPINTDFLHTSLLFRNRPRTGNSESPVRNSLTSCSLSTAYNDKVVAFLKQPNISEILSEKYASYTNNTRLKEKVNKIRTEGTDALDRMCNDIDLILLLSVFENEIMSYVPQNLLQLTVSDTTQGDTPQGSPNVQRANMRVPAPYKRDFQAKLRSFYRKLESKGFGQGPSKLKLMVRRDHVLEDAFNKIMGQSKRELQKSKLYITFVGEEGLDYGGPSREFFFLLSRELFNPYYGLFEYSANDTYTVQISPMSTIVEDFHEWFRFAGRVLGLAVVHQYLLDAFFTRPFYKALLRIPWSLADVEALDNEFHQSLLWVKDNDITELDMDLTFSVNEEVFGQVTERELKPNGKVLPVNERNKKEYIERMCKWRLERGVTEQTESLIRGFHEVIDPRLISMFDARELELVIAGTVEIDVKDWRKHTEYRSGYHDQHQVIQWFWNAIEKFDNERRLRLLQFVTGTSSIPYEGFAALRGSNGPRKFCIEKWGKVTSLPRAHTCFNRLDLPPYTTSDMLFEKLVTAVEETSTFGIE</sequence>
<evidence type="ECO:0000259" key="11">
    <source>
        <dbReference type="PROSITE" id="PS50237"/>
    </source>
</evidence>
<feature type="domain" description="HECT" evidence="11">
    <location>
        <begin position="1353"/>
        <end position="1689"/>
    </location>
</feature>
<feature type="compositionally biased region" description="Polar residues" evidence="8">
    <location>
        <begin position="607"/>
        <end position="617"/>
    </location>
</feature>
<evidence type="ECO:0000256" key="5">
    <source>
        <dbReference type="ARBA" id="ARBA00022737"/>
    </source>
</evidence>
<dbReference type="PANTHER" id="PTHR11254:SF320">
    <property type="entry name" value="HECT-TYPE E3 UBIQUITIN TRANSFERASE"/>
    <property type="match status" value="1"/>
</dbReference>
<dbReference type="InterPro" id="IPR032348">
    <property type="entry name" value="HECW_N"/>
</dbReference>
<feature type="compositionally biased region" description="Polar residues" evidence="8">
    <location>
        <begin position="971"/>
        <end position="992"/>
    </location>
</feature>
<dbReference type="EMBL" id="VSWD01000001">
    <property type="protein sequence ID" value="KAK3108116.1"/>
    <property type="molecule type" value="Genomic_DNA"/>
</dbReference>
<evidence type="ECO:0000256" key="8">
    <source>
        <dbReference type="SAM" id="MobiDB-lite"/>
    </source>
</evidence>
<feature type="active site" description="Glycyl thioester intermediate" evidence="7">
    <location>
        <position position="1657"/>
    </location>
</feature>
<evidence type="ECO:0000256" key="2">
    <source>
        <dbReference type="ARBA" id="ARBA00004906"/>
    </source>
</evidence>
<dbReference type="PANTHER" id="PTHR11254">
    <property type="entry name" value="HECT DOMAIN UBIQUITIN-PROTEIN LIGASE"/>
    <property type="match status" value="1"/>
</dbReference>
<dbReference type="GO" id="GO:0005737">
    <property type="term" value="C:cytoplasm"/>
    <property type="evidence" value="ECO:0007669"/>
    <property type="project" value="TreeGrafter"/>
</dbReference>
<dbReference type="PROSITE" id="PS50237">
    <property type="entry name" value="HECT"/>
    <property type="match status" value="1"/>
</dbReference>
<feature type="compositionally biased region" description="Low complexity" evidence="8">
    <location>
        <begin position="814"/>
        <end position="824"/>
    </location>
</feature>
<dbReference type="EC" id="2.3.2.26" evidence="3"/>
<dbReference type="Gene3D" id="3.90.1750.10">
    <property type="entry name" value="Hect, E3 ligase catalytic domains"/>
    <property type="match status" value="1"/>
</dbReference>
<evidence type="ECO:0000256" key="6">
    <source>
        <dbReference type="ARBA" id="ARBA00022786"/>
    </source>
</evidence>
<reference evidence="12" key="1">
    <citation type="submission" date="2019-08" db="EMBL/GenBank/DDBJ databases">
        <title>The improved chromosome-level genome for the pearl oyster Pinctada fucata martensii using PacBio sequencing and Hi-C.</title>
        <authorList>
            <person name="Zheng Z."/>
        </authorList>
    </citation>
    <scope>NUCLEOTIDE SEQUENCE</scope>
    <source>
        <strain evidence="12">ZZ-2019</strain>
        <tissue evidence="12">Adductor muscle</tissue>
    </source>
</reference>